<gene>
    <name evidence="6" type="ORF">VSDG_09534</name>
</gene>
<organism evidence="6 7">
    <name type="scientific">Cytospora chrysosperma</name>
    <name type="common">Cytospora canker fungus</name>
    <name type="synonym">Sphaeria chrysosperma</name>
    <dbReference type="NCBI Taxonomy" id="252740"/>
    <lineage>
        <taxon>Eukaryota</taxon>
        <taxon>Fungi</taxon>
        <taxon>Dikarya</taxon>
        <taxon>Ascomycota</taxon>
        <taxon>Pezizomycotina</taxon>
        <taxon>Sordariomycetes</taxon>
        <taxon>Sordariomycetidae</taxon>
        <taxon>Diaporthales</taxon>
        <taxon>Cytosporaceae</taxon>
        <taxon>Cytospora</taxon>
    </lineage>
</organism>
<accession>A0A423VAD8</accession>
<dbReference type="InterPro" id="IPR036318">
    <property type="entry name" value="FAD-bd_PCMH-like_sf"/>
</dbReference>
<comment type="caution">
    <text evidence="6">The sequence shown here is derived from an EMBL/GenBank/DDBJ whole genome shotgun (WGS) entry which is preliminary data.</text>
</comment>
<dbReference type="InterPro" id="IPR050416">
    <property type="entry name" value="FAD-linked_Oxidoreductase"/>
</dbReference>
<dbReference type="SUPFAM" id="SSF56176">
    <property type="entry name" value="FAD-binding/transporter-associated domain-like"/>
    <property type="match status" value="1"/>
</dbReference>
<dbReference type="GO" id="GO:0016491">
    <property type="term" value="F:oxidoreductase activity"/>
    <property type="evidence" value="ECO:0007669"/>
    <property type="project" value="UniProtKB-KW"/>
</dbReference>
<keyword evidence="2" id="KW-0285">Flavoprotein</keyword>
<keyword evidence="7" id="KW-1185">Reference proteome</keyword>
<evidence type="ECO:0000256" key="2">
    <source>
        <dbReference type="ARBA" id="ARBA00022630"/>
    </source>
</evidence>
<dbReference type="Pfam" id="PF01565">
    <property type="entry name" value="FAD_binding_4"/>
    <property type="match status" value="1"/>
</dbReference>
<proteinExistence type="inferred from homology"/>
<dbReference type="PANTHER" id="PTHR42973:SF22">
    <property type="entry name" value="FAD-BINDING PCMH-TYPE DOMAIN-CONTAINING PROTEIN-RELATED"/>
    <property type="match status" value="1"/>
</dbReference>
<dbReference type="Gene3D" id="3.30.465.10">
    <property type="match status" value="1"/>
</dbReference>
<evidence type="ECO:0000313" key="7">
    <source>
        <dbReference type="Proteomes" id="UP000284375"/>
    </source>
</evidence>
<evidence type="ECO:0000313" key="6">
    <source>
        <dbReference type="EMBL" id="ROV87877.1"/>
    </source>
</evidence>
<reference evidence="6 7" key="1">
    <citation type="submission" date="2015-09" db="EMBL/GenBank/DDBJ databases">
        <title>Host preference determinants of Valsa canker pathogens revealed by comparative genomics.</title>
        <authorList>
            <person name="Yin Z."/>
            <person name="Huang L."/>
        </authorList>
    </citation>
    <scope>NUCLEOTIDE SEQUENCE [LARGE SCALE GENOMIC DNA]</scope>
    <source>
        <strain evidence="6 7">YSFL</strain>
    </source>
</reference>
<dbReference type="InterPro" id="IPR006094">
    <property type="entry name" value="Oxid_FAD_bind_N"/>
</dbReference>
<evidence type="ECO:0000259" key="5">
    <source>
        <dbReference type="PROSITE" id="PS51387"/>
    </source>
</evidence>
<dbReference type="OrthoDB" id="2151789at2759"/>
<dbReference type="STRING" id="252740.A0A423VAD8"/>
<keyword evidence="3" id="KW-0274">FAD</keyword>
<feature type="domain" description="FAD-binding PCMH-type" evidence="5">
    <location>
        <begin position="52"/>
        <end position="230"/>
    </location>
</feature>
<evidence type="ECO:0000256" key="1">
    <source>
        <dbReference type="ARBA" id="ARBA00005466"/>
    </source>
</evidence>
<dbReference type="GO" id="GO:0071949">
    <property type="term" value="F:FAD binding"/>
    <property type="evidence" value="ECO:0007669"/>
    <property type="project" value="InterPro"/>
</dbReference>
<dbReference type="InterPro" id="IPR016166">
    <property type="entry name" value="FAD-bd_PCMH"/>
</dbReference>
<evidence type="ECO:0000256" key="3">
    <source>
        <dbReference type="ARBA" id="ARBA00022827"/>
    </source>
</evidence>
<protein>
    <recommendedName>
        <fullName evidence="5">FAD-binding PCMH-type domain-containing protein</fullName>
    </recommendedName>
</protein>
<dbReference type="Proteomes" id="UP000284375">
    <property type="component" value="Unassembled WGS sequence"/>
</dbReference>
<name>A0A423VAD8_CYTCH</name>
<keyword evidence="4" id="KW-0560">Oxidoreductase</keyword>
<sequence>MKTKPATIPAWANAVSDSLQSQTGITGRRILHLPGSPEFLNSENDYFTAAACEVQSAAVARPTSTTEVSALLKSLRRHLPPDTPIAVRGAGHATYGGTAKAEAGVTIDMRGLRGVDVLPDEKVVRIAAGETWASVYTALESRDKRLTTVGGRMPSVGVIGFLLGGGISSFSARFGFGADMVVTWEVVTASGEVVRAGRNDSETSDLWDALRSGSTNFGIVTAVEIACFAHPEVFRGTNVFYLPIARQATLKALVEKNKESWRQRMDLDKTITVKLDLTLLNAIVDLWYTSVESMHSVSGLMHTLVFQPLSVGMLNASCGTTPMSLPPTTTTFQGLNPSDGPLVVVELCMTWQAARDPDFVFTTGIKFLEDTVALAQQMGLAHPFM</sequence>
<dbReference type="InterPro" id="IPR016169">
    <property type="entry name" value="FAD-bd_PCMH_sub2"/>
</dbReference>
<comment type="similarity">
    <text evidence="1">Belongs to the oxygen-dependent FAD-linked oxidoreductase family.</text>
</comment>
<dbReference type="PANTHER" id="PTHR42973">
    <property type="entry name" value="BINDING OXIDOREDUCTASE, PUTATIVE (AFU_ORTHOLOGUE AFUA_1G17690)-RELATED"/>
    <property type="match status" value="1"/>
</dbReference>
<evidence type="ECO:0000256" key="4">
    <source>
        <dbReference type="ARBA" id="ARBA00023002"/>
    </source>
</evidence>
<dbReference type="PROSITE" id="PS51387">
    <property type="entry name" value="FAD_PCMH"/>
    <property type="match status" value="1"/>
</dbReference>
<dbReference type="AlphaFoldDB" id="A0A423VAD8"/>
<dbReference type="EMBL" id="LJZO01000074">
    <property type="protein sequence ID" value="ROV87877.1"/>
    <property type="molecule type" value="Genomic_DNA"/>
</dbReference>